<dbReference type="Pfam" id="PF02874">
    <property type="entry name" value="ATP-synt_ab_N"/>
    <property type="match status" value="1"/>
</dbReference>
<keyword evidence="7 14" id="KW-0067">ATP-binding</keyword>
<dbReference type="Proteomes" id="UP001165090">
    <property type="component" value="Unassembled WGS sequence"/>
</dbReference>
<comment type="subunit">
    <text evidence="3">F-type ATPases have 2 components, CF(1) - the catalytic core - and CF(0) - the membrane proton channel. CF(1) has five subunits: alpha(3), beta(3), gamma(1), delta(1), epsilon(1). CF(0) has three main subunits: a, b and c.</text>
</comment>
<accession>A0ABQ5SH77</accession>
<evidence type="ECO:0000313" key="17">
    <source>
        <dbReference type="Proteomes" id="UP001165090"/>
    </source>
</evidence>
<evidence type="ECO:0000256" key="2">
    <source>
        <dbReference type="ARBA" id="ARBA00008936"/>
    </source>
</evidence>
<keyword evidence="12 14" id="KW-0066">ATP synthesis</keyword>
<evidence type="ECO:0000256" key="3">
    <source>
        <dbReference type="ARBA" id="ARBA00011648"/>
    </source>
</evidence>
<dbReference type="InterPro" id="IPR003593">
    <property type="entry name" value="AAA+_ATPase"/>
</dbReference>
<evidence type="ECO:0000256" key="8">
    <source>
        <dbReference type="ARBA" id="ARBA00022967"/>
    </source>
</evidence>
<dbReference type="InterPro" id="IPR055190">
    <property type="entry name" value="ATP-synt_VA_C"/>
</dbReference>
<dbReference type="EC" id="7.1.2.2" evidence="14"/>
<gene>
    <name evidence="16" type="ORF">VaNZ11_013019</name>
</gene>
<dbReference type="CDD" id="cd18115">
    <property type="entry name" value="ATP-synt_F1_beta_N"/>
    <property type="match status" value="1"/>
</dbReference>
<keyword evidence="10" id="KW-0472">Membrane</keyword>
<dbReference type="PANTHER" id="PTHR15184">
    <property type="entry name" value="ATP SYNTHASE"/>
    <property type="match status" value="1"/>
</dbReference>
<dbReference type="InterPro" id="IPR027417">
    <property type="entry name" value="P-loop_NTPase"/>
</dbReference>
<keyword evidence="4" id="KW-0813">Transport</keyword>
<dbReference type="InterPro" id="IPR020003">
    <property type="entry name" value="ATPase_a/bsu_AS"/>
</dbReference>
<dbReference type="InterPro" id="IPR024034">
    <property type="entry name" value="ATPase_F1/V1_b/a_C"/>
</dbReference>
<comment type="subunit">
    <text evidence="14">F-type ATPases have 2 components, CF(1) - the catalytic core - and CF(0) - the membrane proton channel. CF(1) and CF(0) have multiple subunits.</text>
</comment>
<keyword evidence="8" id="KW-1278">Translocase</keyword>
<dbReference type="HAMAP" id="MF_01347">
    <property type="entry name" value="ATP_synth_beta_bact"/>
    <property type="match status" value="1"/>
</dbReference>
<comment type="similarity">
    <text evidence="2">Belongs to the ATPase alpha/beta chains family.</text>
</comment>
<dbReference type="SUPFAM" id="SSF52540">
    <property type="entry name" value="P-loop containing nucleoside triphosphate hydrolases"/>
    <property type="match status" value="1"/>
</dbReference>
<evidence type="ECO:0000256" key="13">
    <source>
        <dbReference type="ARBA" id="ARBA00048383"/>
    </source>
</evidence>
<dbReference type="SMART" id="SM00382">
    <property type="entry name" value="AAA"/>
    <property type="match status" value="1"/>
</dbReference>
<keyword evidence="17" id="KW-1185">Reference proteome</keyword>
<dbReference type="InterPro" id="IPR050053">
    <property type="entry name" value="ATPase_alpha/beta_chains"/>
</dbReference>
<protein>
    <recommendedName>
        <fullName evidence="14">ATP synthase subunit beta</fullName>
        <ecNumber evidence="14">7.1.2.2</ecNumber>
    </recommendedName>
</protein>
<dbReference type="InterPro" id="IPR005722">
    <property type="entry name" value="ATP_synth_F1_bsu"/>
</dbReference>
<evidence type="ECO:0000256" key="11">
    <source>
        <dbReference type="ARBA" id="ARBA00023196"/>
    </source>
</evidence>
<dbReference type="Gene3D" id="2.40.10.170">
    <property type="match status" value="1"/>
</dbReference>
<evidence type="ECO:0000256" key="10">
    <source>
        <dbReference type="ARBA" id="ARBA00023136"/>
    </source>
</evidence>
<dbReference type="CDD" id="cd01133">
    <property type="entry name" value="F1-ATPase_beta_CD"/>
    <property type="match status" value="1"/>
</dbReference>
<comment type="catalytic activity">
    <reaction evidence="13 14">
        <text>ATP + H2O + 4 H(+)(in) = ADP + phosphate + 5 H(+)(out)</text>
        <dbReference type="Rhea" id="RHEA:57720"/>
        <dbReference type="ChEBI" id="CHEBI:15377"/>
        <dbReference type="ChEBI" id="CHEBI:15378"/>
        <dbReference type="ChEBI" id="CHEBI:30616"/>
        <dbReference type="ChEBI" id="CHEBI:43474"/>
        <dbReference type="ChEBI" id="CHEBI:456216"/>
        <dbReference type="EC" id="7.1.2.2"/>
    </reaction>
</comment>
<dbReference type="CDD" id="cd18110">
    <property type="entry name" value="ATP-synt_F1_beta_C"/>
    <property type="match status" value="1"/>
</dbReference>
<dbReference type="NCBIfam" id="TIGR01039">
    <property type="entry name" value="atpD"/>
    <property type="match status" value="1"/>
</dbReference>
<sequence length="606" mass="65136">AGLTNNFGYSYSFLPTNSGLCVGRARMLSGTTRFAATCLRQAAQGRSTALLNAIRAFAAEPAAAASADVGFVSQVIGPVVDVRYDGELPSILSSLEVQGHSVRLVLEVAQHMGDNTVRCIAMDSTDGLVRGQKVLNTGAPIKVPVGRGTLGRIMNVIGEPVDEQGPIDAAEVWSIHRDAPEFTEQSTEQEILVTGIKVVDLLAPYQRGGKIGLFGGAGVGKTVLIMELINNVAKAHGGFSVFAGVGERTREGNDLYREMIESGVIKLGDKRGESKCTLVYGQMNEPPGARARVALTGLTVAEYFRDVEGQDVLLFVDNIFRFTQANSEVSALLGRIPSAVGYQPTLATDLGGLQERITTTTKGSITSVQAVYVPADDLTDPAPATTFAHLDATTVLSRSIAELGIYPAVDPLDSTSRMLNPNIIGTEHYNVARGVQKVLQDYKNLQDIIAILGMDELSEEDKLTVARARKIQRFLSQPFQVAEVFTGTPGKYVDLKDTIAAFKGILEGKYDDLPEMAFYMVGGIHEVVEKSDKLAKEVAARKDESKKAKSAEALKDVPSLDKLVSEIKEEVVDADDGLEEDFKAEAISSENMVLNEKGEKVPLPKK</sequence>
<dbReference type="Pfam" id="PF00006">
    <property type="entry name" value="ATP-synt_ab"/>
    <property type="match status" value="1"/>
</dbReference>
<keyword evidence="6" id="KW-0375">Hydrogen ion transport</keyword>
<keyword evidence="5 14" id="KW-0547">Nucleotide-binding</keyword>
<name>A0ABQ5SH77_9CHLO</name>
<evidence type="ECO:0000256" key="7">
    <source>
        <dbReference type="ARBA" id="ARBA00022840"/>
    </source>
</evidence>
<evidence type="ECO:0000256" key="12">
    <source>
        <dbReference type="ARBA" id="ARBA00023310"/>
    </source>
</evidence>
<evidence type="ECO:0000256" key="6">
    <source>
        <dbReference type="ARBA" id="ARBA00022781"/>
    </source>
</evidence>
<evidence type="ECO:0000259" key="15">
    <source>
        <dbReference type="SMART" id="SM00382"/>
    </source>
</evidence>
<keyword evidence="11 14" id="KW-0139">CF(1)</keyword>
<dbReference type="InterPro" id="IPR000194">
    <property type="entry name" value="ATPase_F1/V1/A1_a/bsu_nucl-bd"/>
</dbReference>
<evidence type="ECO:0000256" key="14">
    <source>
        <dbReference type="RuleBase" id="RU003553"/>
    </source>
</evidence>
<comment type="caution">
    <text evidence="16">The sequence shown here is derived from an EMBL/GenBank/DDBJ whole genome shotgun (WGS) entry which is preliminary data.</text>
</comment>
<organism evidence="16 17">
    <name type="scientific">Volvox africanus</name>
    <dbReference type="NCBI Taxonomy" id="51714"/>
    <lineage>
        <taxon>Eukaryota</taxon>
        <taxon>Viridiplantae</taxon>
        <taxon>Chlorophyta</taxon>
        <taxon>core chlorophytes</taxon>
        <taxon>Chlorophyceae</taxon>
        <taxon>CS clade</taxon>
        <taxon>Chlamydomonadales</taxon>
        <taxon>Volvocaceae</taxon>
        <taxon>Volvox</taxon>
    </lineage>
</organism>
<evidence type="ECO:0000256" key="1">
    <source>
        <dbReference type="ARBA" id="ARBA00004273"/>
    </source>
</evidence>
<evidence type="ECO:0000256" key="5">
    <source>
        <dbReference type="ARBA" id="ARBA00022741"/>
    </source>
</evidence>
<dbReference type="Gene3D" id="3.40.50.300">
    <property type="entry name" value="P-loop containing nucleotide triphosphate hydrolases"/>
    <property type="match status" value="1"/>
</dbReference>
<dbReference type="PROSITE" id="PS00152">
    <property type="entry name" value="ATPASE_ALPHA_BETA"/>
    <property type="match status" value="1"/>
</dbReference>
<reference evidence="16 17" key="1">
    <citation type="journal article" date="2023" name="IScience">
        <title>Expanded male sex-determining region conserved during the evolution of homothallism in the green alga Volvox.</title>
        <authorList>
            <person name="Yamamoto K."/>
            <person name="Matsuzaki R."/>
            <person name="Mahakham W."/>
            <person name="Heman W."/>
            <person name="Sekimoto H."/>
            <person name="Kawachi M."/>
            <person name="Minakuchi Y."/>
            <person name="Toyoda A."/>
            <person name="Nozaki H."/>
        </authorList>
    </citation>
    <scope>NUCLEOTIDE SEQUENCE [LARGE SCALE GENOMIC DNA]</scope>
    <source>
        <strain evidence="16 17">NIES-4468</strain>
    </source>
</reference>
<dbReference type="SUPFAM" id="SSF47917">
    <property type="entry name" value="C-terminal domain of alpha and beta subunits of F1 ATP synthase"/>
    <property type="match status" value="1"/>
</dbReference>
<dbReference type="InterPro" id="IPR036121">
    <property type="entry name" value="ATPase_F1/V1/A1_a/bsu_N_sf"/>
</dbReference>
<dbReference type="InterPro" id="IPR004100">
    <property type="entry name" value="ATPase_F1/V1/A1_a/bsu_N"/>
</dbReference>
<evidence type="ECO:0000313" key="16">
    <source>
        <dbReference type="EMBL" id="GLI68556.1"/>
    </source>
</evidence>
<dbReference type="EMBL" id="BSDZ01000080">
    <property type="protein sequence ID" value="GLI68556.1"/>
    <property type="molecule type" value="Genomic_DNA"/>
</dbReference>
<feature type="domain" description="AAA+ ATPase" evidence="15">
    <location>
        <begin position="207"/>
        <end position="393"/>
    </location>
</feature>
<dbReference type="Pfam" id="PF22919">
    <property type="entry name" value="ATP-synt_VA_C"/>
    <property type="match status" value="1"/>
</dbReference>
<dbReference type="SUPFAM" id="SSF50615">
    <property type="entry name" value="N-terminal domain of alpha and beta subunits of F1 ATP synthase"/>
    <property type="match status" value="1"/>
</dbReference>
<evidence type="ECO:0000256" key="4">
    <source>
        <dbReference type="ARBA" id="ARBA00022448"/>
    </source>
</evidence>
<dbReference type="PANTHER" id="PTHR15184:SF82">
    <property type="entry name" value="ATP SYNTHASE SUBUNIT BETA, MITOCHONDRIAL"/>
    <property type="match status" value="1"/>
</dbReference>
<dbReference type="Gene3D" id="1.10.1140.10">
    <property type="entry name" value="Bovine Mitochondrial F1-atpase, Atp Synthase Beta Chain, Chain D, domain 3"/>
    <property type="match status" value="1"/>
</dbReference>
<keyword evidence="9" id="KW-0406">Ion transport</keyword>
<proteinExistence type="inferred from homology"/>
<comment type="function">
    <text evidence="14">Produces ATP from ADP in the presence of a proton gradient across the membrane.</text>
</comment>
<evidence type="ECO:0000256" key="9">
    <source>
        <dbReference type="ARBA" id="ARBA00023065"/>
    </source>
</evidence>
<feature type="non-terminal residue" evidence="16">
    <location>
        <position position="1"/>
    </location>
</feature>
<comment type="subcellular location">
    <subcellularLocation>
        <location evidence="1">Mitochondrion inner membrane</location>
    </subcellularLocation>
</comment>